<evidence type="ECO:0000256" key="3">
    <source>
        <dbReference type="ARBA" id="ARBA00004961"/>
    </source>
</evidence>
<dbReference type="InterPro" id="IPR037171">
    <property type="entry name" value="NagB/RpiA_transferase-like"/>
</dbReference>
<keyword evidence="11" id="KW-1185">Reference proteome</keyword>
<evidence type="ECO:0000256" key="6">
    <source>
        <dbReference type="ARBA" id="ARBA00020337"/>
    </source>
</evidence>
<feature type="domain" description="Glucosamine/galactosamine-6-phosphate isomerase" evidence="9">
    <location>
        <begin position="8"/>
        <end position="231"/>
    </location>
</feature>
<dbReference type="Proteomes" id="UP000287188">
    <property type="component" value="Unassembled WGS sequence"/>
</dbReference>
<dbReference type="AlphaFoldDB" id="A0A402AMF3"/>
<dbReference type="GO" id="GO:0017057">
    <property type="term" value="F:6-phosphogluconolactonase activity"/>
    <property type="evidence" value="ECO:0007669"/>
    <property type="project" value="UniProtKB-UniRule"/>
</dbReference>
<dbReference type="CDD" id="cd01400">
    <property type="entry name" value="6PGL"/>
    <property type="match status" value="1"/>
</dbReference>
<sequence>MDVTVFSDVEQLSRSAADYITRVAREAIAARNRFSLALSGGSTPKKLYGLLATEPYRSQIDWSKVEIFWSDERNVPPDDAESNYRMANEVMLSKLPIPDEHIHRMPAEQADRDAASLAHAHEIQRVLGTEGTPRFDLIQLGMGPEGHTASLFPHQPSLHEQQRLIMPVSVPKPPPDRLTFTPPLLNAAAHVLFLVTGAEKDDAVKAVLEGPYQPDEYPAQIVRPTNGEVSWMLDTAAAEKLSKQK</sequence>
<gene>
    <name evidence="8" type="primary">pgl</name>
    <name evidence="10" type="ORF">KDK_40150</name>
</gene>
<evidence type="ECO:0000256" key="2">
    <source>
        <dbReference type="ARBA" id="ARBA00002681"/>
    </source>
</evidence>
<dbReference type="NCBIfam" id="TIGR01198">
    <property type="entry name" value="pgl"/>
    <property type="match status" value="1"/>
</dbReference>
<dbReference type="SUPFAM" id="SSF100950">
    <property type="entry name" value="NagB/RpiA/CoA transferase-like"/>
    <property type="match status" value="1"/>
</dbReference>
<keyword evidence="7 8" id="KW-0378">Hydrolase</keyword>
<dbReference type="FunFam" id="3.40.50.1360:FF:000005">
    <property type="entry name" value="6-phosphogluconolactonase"/>
    <property type="match status" value="1"/>
</dbReference>
<accession>A0A402AMF3</accession>
<evidence type="ECO:0000313" key="11">
    <source>
        <dbReference type="Proteomes" id="UP000287188"/>
    </source>
</evidence>
<dbReference type="InterPro" id="IPR006148">
    <property type="entry name" value="Glc/Gal-6P_isomerase"/>
</dbReference>
<evidence type="ECO:0000256" key="4">
    <source>
        <dbReference type="ARBA" id="ARBA00010662"/>
    </source>
</evidence>
<dbReference type="PANTHER" id="PTHR11054:SF0">
    <property type="entry name" value="6-PHOSPHOGLUCONOLACTONASE"/>
    <property type="match status" value="1"/>
</dbReference>
<organism evidence="10 11">
    <name type="scientific">Dictyobacter kobayashii</name>
    <dbReference type="NCBI Taxonomy" id="2014872"/>
    <lineage>
        <taxon>Bacteria</taxon>
        <taxon>Bacillati</taxon>
        <taxon>Chloroflexota</taxon>
        <taxon>Ktedonobacteria</taxon>
        <taxon>Ktedonobacterales</taxon>
        <taxon>Dictyobacteraceae</taxon>
        <taxon>Dictyobacter</taxon>
    </lineage>
</organism>
<dbReference type="EMBL" id="BIFS01000001">
    <property type="protein sequence ID" value="GCE20215.1"/>
    <property type="molecule type" value="Genomic_DNA"/>
</dbReference>
<name>A0A402AMF3_9CHLR</name>
<comment type="function">
    <text evidence="2 8">Hydrolysis of 6-phosphogluconolactone to 6-phosphogluconate.</text>
</comment>
<reference evidence="11" key="1">
    <citation type="submission" date="2018-12" db="EMBL/GenBank/DDBJ databases">
        <title>Tengunoibacter tsumagoiensis gen. nov., sp. nov., Dictyobacter kobayashii sp. nov., D. alpinus sp. nov., and D. joshuensis sp. nov. and description of Dictyobacteraceae fam. nov. within the order Ktedonobacterales isolated from Tengu-no-mugimeshi.</title>
        <authorList>
            <person name="Wang C.M."/>
            <person name="Zheng Y."/>
            <person name="Sakai Y."/>
            <person name="Toyoda A."/>
            <person name="Minakuchi Y."/>
            <person name="Abe K."/>
            <person name="Yokota A."/>
            <person name="Yabe S."/>
        </authorList>
    </citation>
    <scope>NUCLEOTIDE SEQUENCE [LARGE SCALE GENOMIC DNA]</scope>
    <source>
        <strain evidence="11">Uno11</strain>
    </source>
</reference>
<evidence type="ECO:0000256" key="1">
    <source>
        <dbReference type="ARBA" id="ARBA00000832"/>
    </source>
</evidence>
<dbReference type="Pfam" id="PF01182">
    <property type="entry name" value="Glucosamine_iso"/>
    <property type="match status" value="1"/>
</dbReference>
<dbReference type="RefSeq" id="WP_126551925.1">
    <property type="nucleotide sequence ID" value="NZ_BIFS01000001.1"/>
</dbReference>
<evidence type="ECO:0000256" key="8">
    <source>
        <dbReference type="RuleBase" id="RU365095"/>
    </source>
</evidence>
<dbReference type="UniPathway" id="UPA00115">
    <property type="reaction ID" value="UER00409"/>
</dbReference>
<dbReference type="InterPro" id="IPR005900">
    <property type="entry name" value="6-phosphogluconolactonase_DevB"/>
</dbReference>
<evidence type="ECO:0000256" key="7">
    <source>
        <dbReference type="ARBA" id="ARBA00022801"/>
    </source>
</evidence>
<evidence type="ECO:0000313" key="10">
    <source>
        <dbReference type="EMBL" id="GCE20215.1"/>
    </source>
</evidence>
<dbReference type="Gene3D" id="3.40.50.1360">
    <property type="match status" value="1"/>
</dbReference>
<comment type="caution">
    <text evidence="10">The sequence shown here is derived from an EMBL/GenBank/DDBJ whole genome shotgun (WGS) entry which is preliminary data.</text>
</comment>
<protein>
    <recommendedName>
        <fullName evidence="6 8">6-phosphogluconolactonase</fullName>
        <shortName evidence="8">6PGL</shortName>
        <ecNumber evidence="5 8">3.1.1.31</ecNumber>
    </recommendedName>
</protein>
<evidence type="ECO:0000256" key="5">
    <source>
        <dbReference type="ARBA" id="ARBA00013198"/>
    </source>
</evidence>
<dbReference type="PANTHER" id="PTHR11054">
    <property type="entry name" value="6-PHOSPHOGLUCONOLACTONASE"/>
    <property type="match status" value="1"/>
</dbReference>
<dbReference type="GO" id="GO:0005975">
    <property type="term" value="P:carbohydrate metabolic process"/>
    <property type="evidence" value="ECO:0007669"/>
    <property type="project" value="UniProtKB-UniRule"/>
</dbReference>
<comment type="catalytic activity">
    <reaction evidence="1 8">
        <text>6-phospho-D-glucono-1,5-lactone + H2O = 6-phospho-D-gluconate + H(+)</text>
        <dbReference type="Rhea" id="RHEA:12556"/>
        <dbReference type="ChEBI" id="CHEBI:15377"/>
        <dbReference type="ChEBI" id="CHEBI:15378"/>
        <dbReference type="ChEBI" id="CHEBI:57955"/>
        <dbReference type="ChEBI" id="CHEBI:58759"/>
        <dbReference type="EC" id="3.1.1.31"/>
    </reaction>
</comment>
<evidence type="ECO:0000259" key="9">
    <source>
        <dbReference type="Pfam" id="PF01182"/>
    </source>
</evidence>
<proteinExistence type="inferred from homology"/>
<dbReference type="OrthoDB" id="9810967at2"/>
<dbReference type="InterPro" id="IPR039104">
    <property type="entry name" value="6PGL"/>
</dbReference>
<comment type="similarity">
    <text evidence="4 8">Belongs to the glucosamine/galactosamine-6-phosphate isomerase family. 6-phosphogluconolactonase subfamily.</text>
</comment>
<comment type="pathway">
    <text evidence="3 8">Carbohydrate degradation; pentose phosphate pathway; D-ribulose 5-phosphate from D-glucose 6-phosphate (oxidative stage): step 2/3.</text>
</comment>
<dbReference type="EC" id="3.1.1.31" evidence="5 8"/>
<dbReference type="GO" id="GO:0006098">
    <property type="term" value="P:pentose-phosphate shunt"/>
    <property type="evidence" value="ECO:0007669"/>
    <property type="project" value="UniProtKB-UniPathway"/>
</dbReference>